<name>F4XZK7_9CYAN</name>
<reference evidence="3" key="1">
    <citation type="journal article" date="2011" name="Proc. Natl. Acad. Sci. U.S.A.">
        <title>Genomic insights into the physiology and ecology of the marine filamentous cyanobacterium Lyngbya majuscula.</title>
        <authorList>
            <person name="Jones A.C."/>
            <person name="Monroe E.A."/>
            <person name="Podell S."/>
            <person name="Hess W.R."/>
            <person name="Klages S."/>
            <person name="Esquenazi E."/>
            <person name="Niessen S."/>
            <person name="Hoover H."/>
            <person name="Rothmann M."/>
            <person name="Lasken R.S."/>
            <person name="Yates J.R.III."/>
            <person name="Reinhardt R."/>
            <person name="Kube M."/>
            <person name="Burkart M.D."/>
            <person name="Allen E.E."/>
            <person name="Dorrestein P.C."/>
            <person name="Gerwick W.H."/>
            <person name="Gerwick L."/>
        </authorList>
    </citation>
    <scope>NUCLEOTIDE SEQUENCE [LARGE SCALE GENOMIC DNA]</scope>
    <source>
        <strain evidence="3">3L</strain>
    </source>
</reference>
<dbReference type="eggNOG" id="ENOG5033DSF">
    <property type="taxonomic scope" value="Bacteria"/>
</dbReference>
<dbReference type="Proteomes" id="UP000003959">
    <property type="component" value="Unassembled WGS sequence"/>
</dbReference>
<dbReference type="Pfam" id="PF00550">
    <property type="entry name" value="PP-binding"/>
    <property type="match status" value="1"/>
</dbReference>
<accession>F4XZK7</accession>
<dbReference type="InterPro" id="IPR036736">
    <property type="entry name" value="ACP-like_sf"/>
</dbReference>
<evidence type="ECO:0000313" key="3">
    <source>
        <dbReference type="Proteomes" id="UP000003959"/>
    </source>
</evidence>
<dbReference type="Gene3D" id="1.10.1200.10">
    <property type="entry name" value="ACP-like"/>
    <property type="match status" value="1"/>
</dbReference>
<evidence type="ECO:0000313" key="2">
    <source>
        <dbReference type="EMBL" id="EGJ30012.1"/>
    </source>
</evidence>
<dbReference type="AlphaFoldDB" id="F4XZK7"/>
<organism evidence="2 3">
    <name type="scientific">Moorena producens 3L</name>
    <dbReference type="NCBI Taxonomy" id="489825"/>
    <lineage>
        <taxon>Bacteria</taxon>
        <taxon>Bacillati</taxon>
        <taxon>Cyanobacteriota</taxon>
        <taxon>Cyanophyceae</taxon>
        <taxon>Coleofasciculales</taxon>
        <taxon>Coleofasciculaceae</taxon>
        <taxon>Moorena</taxon>
    </lineage>
</organism>
<proteinExistence type="predicted"/>
<dbReference type="EMBL" id="GL890964">
    <property type="protein sequence ID" value="EGJ30012.1"/>
    <property type="molecule type" value="Genomic_DNA"/>
</dbReference>
<gene>
    <name evidence="2" type="ORF">LYNGBM3L_57780</name>
</gene>
<dbReference type="InterPro" id="IPR009081">
    <property type="entry name" value="PP-bd_ACP"/>
</dbReference>
<dbReference type="SUPFAM" id="SSF47336">
    <property type="entry name" value="ACP-like"/>
    <property type="match status" value="1"/>
</dbReference>
<protein>
    <submittedName>
        <fullName evidence="2">Phosphopantetheine attachment site protein</fullName>
    </submittedName>
</protein>
<keyword evidence="3" id="KW-1185">Reference proteome</keyword>
<sequence length="83" mass="9446">MTTTTIQEQVQGLVLEVIPDVTLEDLQYDVDIFNLGLDSINTMTLISNLQETFEIQLDVSEISFDNFQNISTIVEMIEEKKSC</sequence>
<dbReference type="PROSITE" id="PS50075">
    <property type="entry name" value="CARRIER"/>
    <property type="match status" value="1"/>
</dbReference>
<feature type="domain" description="Carrier" evidence="1">
    <location>
        <begin position="1"/>
        <end position="81"/>
    </location>
</feature>
<dbReference type="HOGENOM" id="CLU_182975_0_0_3"/>
<evidence type="ECO:0000259" key="1">
    <source>
        <dbReference type="PROSITE" id="PS50075"/>
    </source>
</evidence>